<dbReference type="PANTHER" id="PTHR14084:SF0">
    <property type="entry name" value="KYNURENINASE"/>
    <property type="match status" value="1"/>
</dbReference>
<comment type="cofactor">
    <cofactor evidence="4 5">
        <name>pyridoxal 5'-phosphate</name>
        <dbReference type="ChEBI" id="CHEBI:597326"/>
    </cofactor>
</comment>
<feature type="binding site" evidence="4">
    <location>
        <position position="294"/>
    </location>
    <ligand>
        <name>pyridoxal 5'-phosphate</name>
        <dbReference type="ChEBI" id="CHEBI:597326"/>
    </ligand>
</feature>
<feature type="binding site" evidence="4">
    <location>
        <position position="215"/>
    </location>
    <ligand>
        <name>pyridoxal 5'-phosphate</name>
        <dbReference type="ChEBI" id="CHEBI:597326"/>
    </ligand>
</feature>
<dbReference type="HAMAP" id="MF_01970">
    <property type="entry name" value="Kynureninase"/>
    <property type="match status" value="1"/>
</dbReference>
<dbReference type="SUPFAM" id="SSF53383">
    <property type="entry name" value="PLP-dependent transferases"/>
    <property type="match status" value="1"/>
</dbReference>
<comment type="subcellular location">
    <subcellularLocation>
        <location evidence="4 5">Cytoplasm</location>
    </subcellularLocation>
</comment>
<feature type="binding site" evidence="4">
    <location>
        <position position="212"/>
    </location>
    <ligand>
        <name>pyridoxal 5'-phosphate</name>
        <dbReference type="ChEBI" id="CHEBI:597326"/>
    </ligand>
</feature>
<comment type="subunit">
    <text evidence="4 5">Homodimer.</text>
</comment>
<dbReference type="InterPro" id="IPR015422">
    <property type="entry name" value="PyrdxlP-dep_Trfase_small"/>
</dbReference>
<dbReference type="EC" id="3.7.1.3" evidence="4 5"/>
<name>A0ABD0XSA2_9HEMI</name>
<feature type="modified residue" description="N6-(pyridoxal phosphate)lysine" evidence="4">
    <location>
        <position position="238"/>
    </location>
</feature>
<dbReference type="Gene3D" id="3.40.640.10">
    <property type="entry name" value="Type I PLP-dependent aspartate aminotransferase-like (Major domain)"/>
    <property type="match status" value="1"/>
</dbReference>
<dbReference type="NCBIfam" id="TIGR01814">
    <property type="entry name" value="kynureninase"/>
    <property type="match status" value="1"/>
</dbReference>
<dbReference type="PANTHER" id="PTHR14084">
    <property type="entry name" value="KYNURENINASE"/>
    <property type="match status" value="1"/>
</dbReference>
<dbReference type="GO" id="GO:0030429">
    <property type="term" value="F:kynureninase activity"/>
    <property type="evidence" value="ECO:0007669"/>
    <property type="project" value="UniProtKB-UniRule"/>
</dbReference>
<dbReference type="Gene3D" id="3.90.1150.10">
    <property type="entry name" value="Aspartate Aminotransferase, domain 1"/>
    <property type="match status" value="1"/>
</dbReference>
<dbReference type="GO" id="GO:0006569">
    <property type="term" value="P:L-tryptophan catabolic process"/>
    <property type="evidence" value="ECO:0007669"/>
    <property type="project" value="UniProtKB-UniRule"/>
</dbReference>
<gene>
    <name evidence="6" type="ORF">AAG570_014062</name>
</gene>
<keyword evidence="4 5" id="KW-0963">Cytoplasm</keyword>
<keyword evidence="3 4" id="KW-0663">Pyridoxal phosphate</keyword>
<comment type="catalytic activity">
    <reaction evidence="4 5">
        <text>L-kynurenine + H2O = anthranilate + L-alanine + H(+)</text>
        <dbReference type="Rhea" id="RHEA:16813"/>
        <dbReference type="ChEBI" id="CHEBI:15377"/>
        <dbReference type="ChEBI" id="CHEBI:15378"/>
        <dbReference type="ChEBI" id="CHEBI:16567"/>
        <dbReference type="ChEBI" id="CHEBI:57959"/>
        <dbReference type="ChEBI" id="CHEBI:57972"/>
        <dbReference type="EC" id="3.7.1.3"/>
    </reaction>
</comment>
<dbReference type="GO" id="GO:0043420">
    <property type="term" value="P:anthranilate metabolic process"/>
    <property type="evidence" value="ECO:0007669"/>
    <property type="project" value="UniProtKB-UniRule"/>
</dbReference>
<dbReference type="Proteomes" id="UP001558652">
    <property type="component" value="Unassembled WGS sequence"/>
</dbReference>
<dbReference type="InterPro" id="IPR015421">
    <property type="entry name" value="PyrdxlP-dep_Trfase_major"/>
</dbReference>
<dbReference type="GO" id="GO:0019805">
    <property type="term" value="P:quinolinate biosynthetic process"/>
    <property type="evidence" value="ECO:0007669"/>
    <property type="project" value="UniProtKB-UniRule"/>
</dbReference>
<sequence>MQYTFESGIAFASKLDAEDPLFKFRERFYLSPGSIYMDGNSLGLCSKDAEAYILEVIEAWKKEAINIWTANSGHYFLYQDHLGKLLAPMINAESQEVTVMANTTLNIHSGIATFYKPTRERYKILVDDLNFPTDIYAVCSQVKLKGLDPADAVKSVPSRDGRTIEEEDIIAAMTDDVALVFLPAVQYRSAQLLDMKRITAEAHKRGIIIGWDLCHSIGAVPHDFADIDPDFAVWCNYKYLSAGPGAIAGFYLNKKHFGKEPGLAGWHGNKKESQFQMEHKFDHALSAGGWQTGTQPLLSMAPLEGVLRIYLEAGIGAVRKKSLQQTAYLMYLIESRLVQYGFQIGNPREDQRRGGHISLEHDEAFRICQALRQRKVIPDFREPNVVRLAPVALYTSYEDVYNLVEILDQIMKNKEYEAFDDARGLVV</sequence>
<dbReference type="InterPro" id="IPR010111">
    <property type="entry name" value="Kynureninase"/>
</dbReference>
<accession>A0ABD0XSA2</accession>
<reference evidence="6 7" key="1">
    <citation type="submission" date="2024-07" db="EMBL/GenBank/DDBJ databases">
        <title>Chromosome-level genome assembly of the water stick insect Ranatra chinensis (Heteroptera: Nepidae).</title>
        <authorList>
            <person name="Liu X."/>
        </authorList>
    </citation>
    <scope>NUCLEOTIDE SEQUENCE [LARGE SCALE GENOMIC DNA]</scope>
    <source>
        <strain evidence="6">Cailab_2021Rc</strain>
        <tissue evidence="6">Muscle</tissue>
    </source>
</reference>
<evidence type="ECO:0000256" key="1">
    <source>
        <dbReference type="ARBA" id="ARBA00022642"/>
    </source>
</evidence>
<comment type="similarity">
    <text evidence="4 5">Belongs to the kynureninase family.</text>
</comment>
<dbReference type="GO" id="GO:0005737">
    <property type="term" value="C:cytoplasm"/>
    <property type="evidence" value="ECO:0007669"/>
    <property type="project" value="UniProtKB-SubCell"/>
</dbReference>
<dbReference type="Pfam" id="PF22580">
    <property type="entry name" value="KYNU_C"/>
    <property type="match status" value="1"/>
</dbReference>
<evidence type="ECO:0000256" key="4">
    <source>
        <dbReference type="HAMAP-Rule" id="MF_03017"/>
    </source>
</evidence>
<feature type="binding site" evidence="4">
    <location>
        <position position="104"/>
    </location>
    <ligand>
        <name>pyridoxal 5'-phosphate</name>
        <dbReference type="ChEBI" id="CHEBI:597326"/>
    </ligand>
</feature>
<comment type="pathway">
    <text evidence="4 5">Cofactor biosynthesis; NAD(+) biosynthesis; quinolinate from L-kynurenine: step 2/3.</text>
</comment>
<protein>
    <recommendedName>
        <fullName evidence="4 5">Kynureninase</fullName>
        <ecNumber evidence="4 5">3.7.1.3</ecNumber>
    </recommendedName>
    <alternativeName>
        <fullName evidence="4">L-kynurenine hydrolase</fullName>
    </alternativeName>
</protein>
<evidence type="ECO:0000256" key="2">
    <source>
        <dbReference type="ARBA" id="ARBA00022801"/>
    </source>
</evidence>
<dbReference type="GO" id="GO:0097053">
    <property type="term" value="P:L-kynurenine catabolic process"/>
    <property type="evidence" value="ECO:0007669"/>
    <property type="project" value="UniProtKB-UniRule"/>
</dbReference>
<feature type="binding site" evidence="4">
    <location>
        <position position="266"/>
    </location>
    <ligand>
        <name>pyridoxal 5'-phosphate</name>
        <dbReference type="ChEBI" id="CHEBI:597326"/>
    </ligand>
</feature>
<organism evidence="6 7">
    <name type="scientific">Ranatra chinensis</name>
    <dbReference type="NCBI Taxonomy" id="642074"/>
    <lineage>
        <taxon>Eukaryota</taxon>
        <taxon>Metazoa</taxon>
        <taxon>Ecdysozoa</taxon>
        <taxon>Arthropoda</taxon>
        <taxon>Hexapoda</taxon>
        <taxon>Insecta</taxon>
        <taxon>Pterygota</taxon>
        <taxon>Neoptera</taxon>
        <taxon>Paraneoptera</taxon>
        <taxon>Hemiptera</taxon>
        <taxon>Heteroptera</taxon>
        <taxon>Panheteroptera</taxon>
        <taxon>Nepomorpha</taxon>
        <taxon>Nepidae</taxon>
        <taxon>Ranatrinae</taxon>
        <taxon>Ranatra</taxon>
    </lineage>
</organism>
<comment type="caution">
    <text evidence="6">The sequence shown here is derived from an EMBL/GenBank/DDBJ whole genome shotgun (WGS) entry which is preliminary data.</text>
</comment>
<comment type="catalytic activity">
    <reaction evidence="5">
        <text>3-hydroxy-L-kynurenine + H2O = 3-hydroxyanthranilate + L-alanine + H(+)</text>
        <dbReference type="Rhea" id="RHEA:25143"/>
        <dbReference type="ChEBI" id="CHEBI:15377"/>
        <dbReference type="ChEBI" id="CHEBI:15378"/>
        <dbReference type="ChEBI" id="CHEBI:36559"/>
        <dbReference type="ChEBI" id="CHEBI:57972"/>
        <dbReference type="ChEBI" id="CHEBI:58125"/>
        <dbReference type="EC" id="3.7.1.3"/>
    </reaction>
</comment>
<evidence type="ECO:0000256" key="5">
    <source>
        <dbReference type="PIRNR" id="PIRNR038800"/>
    </source>
</evidence>
<keyword evidence="2 4" id="KW-0378">Hydrolase</keyword>
<dbReference type="AlphaFoldDB" id="A0ABD0XSA2"/>
<evidence type="ECO:0000313" key="6">
    <source>
        <dbReference type="EMBL" id="KAL1110057.1"/>
    </source>
</evidence>
<dbReference type="EMBL" id="JBFDAA010000026">
    <property type="protein sequence ID" value="KAL1110057.1"/>
    <property type="molecule type" value="Genomic_DNA"/>
</dbReference>
<dbReference type="PIRSF" id="PIRSF038800">
    <property type="entry name" value="KYNU"/>
    <property type="match status" value="1"/>
</dbReference>
<feature type="binding site" evidence="4">
    <location>
        <position position="237"/>
    </location>
    <ligand>
        <name>pyridoxal 5'-phosphate</name>
        <dbReference type="ChEBI" id="CHEBI:597326"/>
    </ligand>
</feature>
<evidence type="ECO:0000256" key="3">
    <source>
        <dbReference type="ARBA" id="ARBA00022898"/>
    </source>
</evidence>
<keyword evidence="1 4" id="KW-0662">Pyridine nucleotide biosynthesis</keyword>
<keyword evidence="7" id="KW-1185">Reference proteome</keyword>
<dbReference type="GO" id="GO:0030170">
    <property type="term" value="F:pyridoxal phosphate binding"/>
    <property type="evidence" value="ECO:0007669"/>
    <property type="project" value="UniProtKB-UniRule"/>
</dbReference>
<comment type="function">
    <text evidence="4 5">Catalyzes the cleavage of L-kynurenine (L-Kyn) and L-3-hydroxykynurenine (L-3OHKyn) into anthranilic acid (AA) and 3-hydroxyanthranilic acid (3-OHAA), respectively.</text>
</comment>
<dbReference type="InterPro" id="IPR015424">
    <property type="entry name" value="PyrdxlP-dep_Trfase"/>
</dbReference>
<evidence type="ECO:0000313" key="7">
    <source>
        <dbReference type="Proteomes" id="UP001558652"/>
    </source>
</evidence>
<comment type="caution">
    <text evidence="4">Lacks conserved residue(s) required for the propagation of feature annotation.</text>
</comment>
<dbReference type="GO" id="GO:0034354">
    <property type="term" value="P:'de novo' NAD+ biosynthetic process from L-tryptophan"/>
    <property type="evidence" value="ECO:0007669"/>
    <property type="project" value="UniProtKB-UniRule"/>
</dbReference>
<comment type="pathway">
    <text evidence="4 5">Amino-acid degradation; L-kynurenine degradation; L-alanine and anthranilate from L-kynurenine: step 1/1.</text>
</comment>
<proteinExistence type="inferred from homology"/>